<dbReference type="ExpressionAtlas" id="A0A3L6G436">
    <property type="expression patterns" value="baseline and differential"/>
</dbReference>
<dbReference type="InterPro" id="IPR020925">
    <property type="entry name" value="Ribosomal_eL15_CS"/>
</dbReference>
<dbReference type="PROSITE" id="PS01194">
    <property type="entry name" value="RIBOSOMAL_L15E"/>
    <property type="match status" value="1"/>
</dbReference>
<dbReference type="SMART" id="SM00324">
    <property type="entry name" value="RhoGAP"/>
    <property type="match status" value="1"/>
</dbReference>
<dbReference type="NCBIfam" id="NF003269">
    <property type="entry name" value="PRK04243.1"/>
    <property type="match status" value="1"/>
</dbReference>
<dbReference type="Gene3D" id="1.10.555.10">
    <property type="entry name" value="Rho GTPase activation protein"/>
    <property type="match status" value="1"/>
</dbReference>
<dbReference type="Pfam" id="PF00827">
    <property type="entry name" value="Ribosomal_L15e"/>
    <property type="match status" value="1"/>
</dbReference>
<dbReference type="SUPFAM" id="SSF48350">
    <property type="entry name" value="GTPase activation domain, GAP"/>
    <property type="match status" value="1"/>
</dbReference>
<gene>
    <name evidence="7" type="primary">At5g61530_1</name>
    <name evidence="7" type="ORF">Zm00014a_032684</name>
</gene>
<dbReference type="GO" id="GO:0007165">
    <property type="term" value="P:signal transduction"/>
    <property type="evidence" value="ECO:0007669"/>
    <property type="project" value="InterPro"/>
</dbReference>
<dbReference type="InterPro" id="IPR024794">
    <property type="entry name" value="Rbsml_eL15_core_dom_sf"/>
</dbReference>
<organism evidence="7 8">
    <name type="scientific">Zea mays</name>
    <name type="common">Maize</name>
    <dbReference type="NCBI Taxonomy" id="4577"/>
    <lineage>
        <taxon>Eukaryota</taxon>
        <taxon>Viridiplantae</taxon>
        <taxon>Streptophyta</taxon>
        <taxon>Embryophyta</taxon>
        <taxon>Tracheophyta</taxon>
        <taxon>Spermatophyta</taxon>
        <taxon>Magnoliopsida</taxon>
        <taxon>Liliopsida</taxon>
        <taxon>Poales</taxon>
        <taxon>Poaceae</taxon>
        <taxon>PACMAD clade</taxon>
        <taxon>Panicoideae</taxon>
        <taxon>Andropogonodae</taxon>
        <taxon>Andropogoneae</taxon>
        <taxon>Tripsacinae</taxon>
        <taxon>Zea</taxon>
    </lineage>
</organism>
<dbReference type="GO" id="GO:1990904">
    <property type="term" value="C:ribonucleoprotein complex"/>
    <property type="evidence" value="ECO:0007669"/>
    <property type="project" value="UniProtKB-KW"/>
</dbReference>
<dbReference type="FunFam" id="3.40.1120.10:FF:000001">
    <property type="entry name" value="Ribosomal protein L15"/>
    <property type="match status" value="1"/>
</dbReference>
<dbReference type="SMART" id="SM01384">
    <property type="entry name" value="Ribosomal_L15e"/>
    <property type="match status" value="1"/>
</dbReference>
<evidence type="ECO:0000313" key="7">
    <source>
        <dbReference type="EMBL" id="PWZ41867.1"/>
    </source>
</evidence>
<evidence type="ECO:0000256" key="3">
    <source>
        <dbReference type="ARBA" id="ARBA00023274"/>
    </source>
</evidence>
<sequence>MGAYKYVSELWRRKQSDVMRFVQRVRCWEYRQQPAIVRLTRPTRPDKARRLGYKAKQGYVVYRVRVRRGGRKRPVPKGIVYGKPKHQGITQLKFQRNKRSVAEERAGRKLGGLRVLNSYWVNEDSTYKYFEIILVDVAHTTIRNDPRINWLCNPVHKHRELRGLTSAGKKFRGLRGKGHTHHKNRPSRRATWKRNQTLSLRRYRVKLKQAGQSAGDNIADVAGKVGSAVKSRWVVFQEARQQQQQRPPHETVQERIITAAATTGLLFRKGISETKEKVAVGKVKVEEVAKKTADKSKNILNNIERWQKGVASTDVVQPFYIKSSNEQQINDPLLHHNLAVFGVPIEATVQREQSGKAVPLVLVRCADYLVISGLNNEYLFKSEGDKKVLQQLVSLYNEDSGASLPEGVNPIDVGALVKCYLASIPEPLTTFSLYDELRAARVSIPDLRDILKKLPNVNYMTIEFVTALLLRVSHKSSLNKMDSRSLAVEFAPLIMWRQGDAGTDLRNHLKLTLKPPPKIVDTTSNTATWDLFDEDGEDASSQIPLDDASPPDYNSIEVIQCLIEHHNAIFTDANETVWR</sequence>
<evidence type="ECO:0000256" key="4">
    <source>
        <dbReference type="RuleBase" id="RU000663"/>
    </source>
</evidence>
<dbReference type="SUPFAM" id="SSF54189">
    <property type="entry name" value="Ribosomal proteins S24e, L23 and L15e"/>
    <property type="match status" value="1"/>
</dbReference>
<dbReference type="PANTHER" id="PTHR47367:SF1">
    <property type="entry name" value="OS07G0486500 PROTEIN"/>
    <property type="match status" value="1"/>
</dbReference>
<dbReference type="InterPro" id="IPR000198">
    <property type="entry name" value="RhoGAP_dom"/>
</dbReference>
<dbReference type="EMBL" id="NCVQ01000003">
    <property type="protein sequence ID" value="PWZ41867.1"/>
    <property type="molecule type" value="Genomic_DNA"/>
</dbReference>
<dbReference type="CDD" id="cd00159">
    <property type="entry name" value="RhoGAP"/>
    <property type="match status" value="1"/>
</dbReference>
<evidence type="ECO:0000256" key="5">
    <source>
        <dbReference type="SAM" id="MobiDB-lite"/>
    </source>
</evidence>
<comment type="caution">
    <text evidence="7">The sequence shown here is derived from an EMBL/GenBank/DDBJ whole genome shotgun (WGS) entry which is preliminary data.</text>
</comment>
<dbReference type="AlphaFoldDB" id="A0A3L6G436"/>
<reference evidence="7 8" key="1">
    <citation type="journal article" date="2018" name="Nat. Genet.">
        <title>Extensive intraspecific gene order and gene structural variations between Mo17 and other maize genomes.</title>
        <authorList>
            <person name="Sun S."/>
            <person name="Zhou Y."/>
            <person name="Chen J."/>
            <person name="Shi J."/>
            <person name="Zhao H."/>
            <person name="Zhao H."/>
            <person name="Song W."/>
            <person name="Zhang M."/>
            <person name="Cui Y."/>
            <person name="Dong X."/>
            <person name="Liu H."/>
            <person name="Ma X."/>
            <person name="Jiao Y."/>
            <person name="Wang B."/>
            <person name="Wei X."/>
            <person name="Stein J.C."/>
            <person name="Glaubitz J.C."/>
            <person name="Lu F."/>
            <person name="Yu G."/>
            <person name="Liang C."/>
            <person name="Fengler K."/>
            <person name="Li B."/>
            <person name="Rafalski A."/>
            <person name="Schnable P.S."/>
            <person name="Ware D.H."/>
            <person name="Buckler E.S."/>
            <person name="Lai J."/>
        </authorList>
    </citation>
    <scope>NUCLEOTIDE SEQUENCE [LARGE SCALE GENOMIC DNA]</scope>
    <source>
        <strain evidence="8">cv. Missouri 17</strain>
        <tissue evidence="7">Seedling</tissue>
    </source>
</reference>
<keyword evidence="3 4" id="KW-0687">Ribonucleoprotein</keyword>
<keyword evidence="2 4" id="KW-0689">Ribosomal protein</keyword>
<proteinExistence type="inferred from homology"/>
<dbReference type="InterPro" id="IPR012678">
    <property type="entry name" value="Ribosomal_uL23/eL15/eS24_sf"/>
</dbReference>
<name>A0A3L6G436_MAIZE</name>
<accession>A0A3L6G436</accession>
<evidence type="ECO:0000256" key="2">
    <source>
        <dbReference type="ARBA" id="ARBA00022980"/>
    </source>
</evidence>
<feature type="region of interest" description="Disordered" evidence="5">
    <location>
        <begin position="170"/>
        <end position="191"/>
    </location>
</feature>
<dbReference type="InterPro" id="IPR008936">
    <property type="entry name" value="Rho_GTPase_activation_prot"/>
</dbReference>
<evidence type="ECO:0000256" key="1">
    <source>
        <dbReference type="ARBA" id="ARBA00006857"/>
    </source>
</evidence>
<dbReference type="PROSITE" id="PS50238">
    <property type="entry name" value="RHOGAP"/>
    <property type="match status" value="1"/>
</dbReference>
<comment type="similarity">
    <text evidence="1 4">Belongs to the eukaryotic ribosomal protein eL15 family.</text>
</comment>
<dbReference type="Pfam" id="PF00620">
    <property type="entry name" value="RhoGAP"/>
    <property type="match status" value="1"/>
</dbReference>
<dbReference type="GO" id="GO:0005840">
    <property type="term" value="C:ribosome"/>
    <property type="evidence" value="ECO:0007669"/>
    <property type="project" value="UniProtKB-KW"/>
</dbReference>
<feature type="domain" description="Rho-GAP" evidence="6">
    <location>
        <begin position="343"/>
        <end position="570"/>
    </location>
</feature>
<dbReference type="GO" id="GO:0003735">
    <property type="term" value="F:structural constituent of ribosome"/>
    <property type="evidence" value="ECO:0007669"/>
    <property type="project" value="InterPro"/>
</dbReference>
<dbReference type="Gene3D" id="3.40.1120.10">
    <property type="entry name" value="Ribosomal protein l15e"/>
    <property type="match status" value="1"/>
</dbReference>
<dbReference type="GO" id="GO:0006412">
    <property type="term" value="P:translation"/>
    <property type="evidence" value="ECO:0007669"/>
    <property type="project" value="InterPro"/>
</dbReference>
<protein>
    <recommendedName>
        <fullName evidence="4">Ribosomal protein L15</fullName>
    </recommendedName>
</protein>
<evidence type="ECO:0000313" key="8">
    <source>
        <dbReference type="Proteomes" id="UP000251960"/>
    </source>
</evidence>
<dbReference type="PANTHER" id="PTHR47367">
    <property type="entry name" value="AUXIN-REGULATED PROTEIN-LIKE"/>
    <property type="match status" value="1"/>
</dbReference>
<evidence type="ECO:0000259" key="6">
    <source>
        <dbReference type="PROSITE" id="PS50238"/>
    </source>
</evidence>
<dbReference type="InterPro" id="IPR000439">
    <property type="entry name" value="Ribosomal_eL15"/>
</dbReference>
<dbReference type="Proteomes" id="UP000251960">
    <property type="component" value="Chromosome 2"/>
</dbReference>